<keyword evidence="2" id="KW-1185">Reference proteome</keyword>
<evidence type="ECO:0000313" key="2">
    <source>
        <dbReference type="Proteomes" id="UP000054321"/>
    </source>
</evidence>
<reference evidence="1 2" key="1">
    <citation type="submission" date="2014-04" db="EMBL/GenBank/DDBJ databases">
        <authorList>
            <consortium name="DOE Joint Genome Institute"/>
            <person name="Kuo A."/>
            <person name="Martino E."/>
            <person name="Perotto S."/>
            <person name="Kohler A."/>
            <person name="Nagy L.G."/>
            <person name="Floudas D."/>
            <person name="Copeland A."/>
            <person name="Barry K.W."/>
            <person name="Cichocki N."/>
            <person name="Veneault-Fourrey C."/>
            <person name="LaButti K."/>
            <person name="Lindquist E.A."/>
            <person name="Lipzen A."/>
            <person name="Lundell T."/>
            <person name="Morin E."/>
            <person name="Murat C."/>
            <person name="Sun H."/>
            <person name="Tunlid A."/>
            <person name="Henrissat B."/>
            <person name="Grigoriev I.V."/>
            <person name="Hibbett D.S."/>
            <person name="Martin F."/>
            <person name="Nordberg H.P."/>
            <person name="Cantor M.N."/>
            <person name="Hua S.X."/>
        </authorList>
    </citation>
    <scope>NUCLEOTIDE SEQUENCE [LARGE SCALE GENOMIC DNA]</scope>
    <source>
        <strain evidence="1 2">Zn</strain>
    </source>
</reference>
<name>A0A0C3GMH3_OIDMZ</name>
<dbReference type="EMBL" id="KN832907">
    <property type="protein sequence ID" value="KIM92744.1"/>
    <property type="molecule type" value="Genomic_DNA"/>
</dbReference>
<dbReference type="HOGENOM" id="CLU_1982215_0_0_1"/>
<sequence length="126" mass="13625">MALGAGPVTAFAVGSRLASWVGYEIIFGAVVRFGGEDCPFPLSYLEYDRYSVSSDVPGAIAFISFTSRLNIQTNGACMTSTRTSYLGMEHLIQITWGVLEILDVLLRLPLRALLSTITASISVNRS</sequence>
<reference evidence="2" key="2">
    <citation type="submission" date="2015-01" db="EMBL/GenBank/DDBJ databases">
        <title>Evolutionary Origins and Diversification of the Mycorrhizal Mutualists.</title>
        <authorList>
            <consortium name="DOE Joint Genome Institute"/>
            <consortium name="Mycorrhizal Genomics Consortium"/>
            <person name="Kohler A."/>
            <person name="Kuo A."/>
            <person name="Nagy L.G."/>
            <person name="Floudas D."/>
            <person name="Copeland A."/>
            <person name="Barry K.W."/>
            <person name="Cichocki N."/>
            <person name="Veneault-Fourrey C."/>
            <person name="LaButti K."/>
            <person name="Lindquist E.A."/>
            <person name="Lipzen A."/>
            <person name="Lundell T."/>
            <person name="Morin E."/>
            <person name="Murat C."/>
            <person name="Riley R."/>
            <person name="Ohm R."/>
            <person name="Sun H."/>
            <person name="Tunlid A."/>
            <person name="Henrissat B."/>
            <person name="Grigoriev I.V."/>
            <person name="Hibbett D.S."/>
            <person name="Martin F."/>
        </authorList>
    </citation>
    <scope>NUCLEOTIDE SEQUENCE [LARGE SCALE GENOMIC DNA]</scope>
    <source>
        <strain evidence="2">Zn</strain>
    </source>
</reference>
<proteinExistence type="predicted"/>
<dbReference type="AlphaFoldDB" id="A0A0C3GMH3"/>
<accession>A0A0C3GMH3</accession>
<dbReference type="InParanoid" id="A0A0C3GMH3"/>
<organism evidence="1 2">
    <name type="scientific">Oidiodendron maius (strain Zn)</name>
    <dbReference type="NCBI Taxonomy" id="913774"/>
    <lineage>
        <taxon>Eukaryota</taxon>
        <taxon>Fungi</taxon>
        <taxon>Dikarya</taxon>
        <taxon>Ascomycota</taxon>
        <taxon>Pezizomycotina</taxon>
        <taxon>Leotiomycetes</taxon>
        <taxon>Leotiomycetes incertae sedis</taxon>
        <taxon>Myxotrichaceae</taxon>
        <taxon>Oidiodendron</taxon>
    </lineage>
</organism>
<gene>
    <name evidence="1" type="ORF">OIDMADRAFT_62279</name>
</gene>
<protein>
    <submittedName>
        <fullName evidence="1">Uncharacterized protein</fullName>
    </submittedName>
</protein>
<evidence type="ECO:0000313" key="1">
    <source>
        <dbReference type="EMBL" id="KIM92744.1"/>
    </source>
</evidence>
<dbReference type="Proteomes" id="UP000054321">
    <property type="component" value="Unassembled WGS sequence"/>
</dbReference>